<evidence type="ECO:0000313" key="14">
    <source>
        <dbReference type="Proteomes" id="UP000321083"/>
    </source>
</evidence>
<comment type="subunit">
    <text evidence="8">Associates with the 50S ribosomal subunit.</text>
</comment>
<dbReference type="Gene3D" id="3.30.300.20">
    <property type="match status" value="1"/>
</dbReference>
<dbReference type="PANTHER" id="PTHR43834:SF6">
    <property type="entry name" value="GTPASE DER"/>
    <property type="match status" value="1"/>
</dbReference>
<evidence type="ECO:0000259" key="12">
    <source>
        <dbReference type="Pfam" id="PF14714"/>
    </source>
</evidence>
<evidence type="ECO:0000256" key="9">
    <source>
        <dbReference type="RuleBase" id="RU004481"/>
    </source>
</evidence>
<dbReference type="InterPro" id="IPR015946">
    <property type="entry name" value="KH_dom-like_a/b"/>
</dbReference>
<dbReference type="PANTHER" id="PTHR43834">
    <property type="entry name" value="GTPASE DER"/>
    <property type="match status" value="1"/>
</dbReference>
<feature type="domain" description="G" evidence="11">
    <location>
        <begin position="186"/>
        <end position="303"/>
    </location>
</feature>
<dbReference type="NCBIfam" id="TIGR03594">
    <property type="entry name" value="GTPase_EngA"/>
    <property type="match status" value="1"/>
</dbReference>
<evidence type="ECO:0000256" key="7">
    <source>
        <dbReference type="ARBA" id="ARBA00032345"/>
    </source>
</evidence>
<gene>
    <name evidence="8 13" type="primary">der</name>
    <name evidence="13" type="ORF">E3A20_00930</name>
</gene>
<dbReference type="PRINTS" id="PR00326">
    <property type="entry name" value="GTP1OBG"/>
</dbReference>
<feature type="binding site" evidence="8">
    <location>
        <begin position="237"/>
        <end position="241"/>
    </location>
    <ligand>
        <name>GTP</name>
        <dbReference type="ChEBI" id="CHEBI:37565"/>
        <label>2</label>
    </ligand>
</feature>
<dbReference type="Proteomes" id="UP000321083">
    <property type="component" value="Unassembled WGS sequence"/>
</dbReference>
<feature type="domain" description="GTPase Der C-terminal KH-domain-like" evidence="12">
    <location>
        <begin position="361"/>
        <end position="441"/>
    </location>
</feature>
<evidence type="ECO:0000256" key="5">
    <source>
        <dbReference type="ARBA" id="ARBA00022741"/>
    </source>
</evidence>
<dbReference type="GO" id="GO:0005525">
    <property type="term" value="F:GTP binding"/>
    <property type="evidence" value="ECO:0007669"/>
    <property type="project" value="UniProtKB-UniRule"/>
</dbReference>
<evidence type="ECO:0000256" key="8">
    <source>
        <dbReference type="HAMAP-Rule" id="MF_00195"/>
    </source>
</evidence>
<dbReference type="InterPro" id="IPR006073">
    <property type="entry name" value="GTP-bd"/>
</dbReference>
<evidence type="ECO:0000313" key="13">
    <source>
        <dbReference type="EMBL" id="TWW12566.1"/>
    </source>
</evidence>
<dbReference type="Gene3D" id="3.40.50.300">
    <property type="entry name" value="P-loop containing nucleotide triphosphate hydrolases"/>
    <property type="match status" value="2"/>
</dbReference>
<reference evidence="13 14" key="1">
    <citation type="submission" date="2019-08" db="EMBL/GenBank/DDBJ databases">
        <title>100 year-old enigma solved: identification of Planctomyces bekefii, the type genus and species of the phylum Planctomycetes.</title>
        <authorList>
            <person name="Svetlana D.N."/>
            <person name="Overmann J."/>
        </authorList>
    </citation>
    <scope>NUCLEOTIDE SEQUENCE [LARGE SCALE GENOMIC DNA]</scope>
    <source>
        <strain evidence="13">Phe10_nw2017</strain>
    </source>
</reference>
<comment type="caution">
    <text evidence="13">The sequence shown here is derived from an EMBL/GenBank/DDBJ whole genome shotgun (WGS) entry which is preliminary data.</text>
</comment>
<keyword evidence="14" id="KW-1185">Reference proteome</keyword>
<organism evidence="13 14">
    <name type="scientific">Planctomyces bekefii</name>
    <dbReference type="NCBI Taxonomy" id="1653850"/>
    <lineage>
        <taxon>Bacteria</taxon>
        <taxon>Pseudomonadati</taxon>
        <taxon>Planctomycetota</taxon>
        <taxon>Planctomycetia</taxon>
        <taxon>Planctomycetales</taxon>
        <taxon>Planctomycetaceae</taxon>
        <taxon>Planctomyces</taxon>
    </lineage>
</organism>
<proteinExistence type="inferred from homology"/>
<dbReference type="InterPro" id="IPR032859">
    <property type="entry name" value="KH_dom-like"/>
</dbReference>
<evidence type="ECO:0000256" key="2">
    <source>
        <dbReference type="ARBA" id="ARBA00020953"/>
    </source>
</evidence>
<protein>
    <recommendedName>
        <fullName evidence="2 8">GTPase Der</fullName>
    </recommendedName>
    <alternativeName>
        <fullName evidence="7 8">GTP-binding protein EngA</fullName>
    </alternativeName>
</protein>
<evidence type="ECO:0000256" key="3">
    <source>
        <dbReference type="ARBA" id="ARBA00022517"/>
    </source>
</evidence>
<name>A0A5C6MHH7_9PLAN</name>
<dbReference type="InterPro" id="IPR016484">
    <property type="entry name" value="GTPase_Der"/>
</dbReference>
<feature type="binding site" evidence="8">
    <location>
        <begin position="302"/>
        <end position="305"/>
    </location>
    <ligand>
        <name>GTP</name>
        <dbReference type="ChEBI" id="CHEBI:37565"/>
        <label>2</label>
    </ligand>
</feature>
<dbReference type="EMBL" id="SRHE01000007">
    <property type="protein sequence ID" value="TWW12566.1"/>
    <property type="molecule type" value="Genomic_DNA"/>
</dbReference>
<evidence type="ECO:0000256" key="1">
    <source>
        <dbReference type="ARBA" id="ARBA00008279"/>
    </source>
</evidence>
<dbReference type="PIRSF" id="PIRSF006485">
    <property type="entry name" value="GTP-binding_EngA"/>
    <property type="match status" value="1"/>
</dbReference>
<comment type="function">
    <text evidence="8 9">GTPase that plays an essential role in the late steps of ribosome biogenesis.</text>
</comment>
<reference evidence="13 14" key="2">
    <citation type="submission" date="2019-08" db="EMBL/GenBank/DDBJ databases">
        <authorList>
            <person name="Henke P."/>
        </authorList>
    </citation>
    <scope>NUCLEOTIDE SEQUENCE [LARGE SCALE GENOMIC DNA]</scope>
    <source>
        <strain evidence="13">Phe10_nw2017</strain>
    </source>
</reference>
<feature type="binding site" evidence="8">
    <location>
        <begin position="120"/>
        <end position="123"/>
    </location>
    <ligand>
        <name>GTP</name>
        <dbReference type="ChEBI" id="CHEBI:37565"/>
        <label>1</label>
    </ligand>
</feature>
<dbReference type="InterPro" id="IPR027417">
    <property type="entry name" value="P-loop_NTPase"/>
</dbReference>
<feature type="domain" description="G" evidence="11">
    <location>
        <begin position="5"/>
        <end position="121"/>
    </location>
</feature>
<accession>A0A5C6MHH7</accession>
<evidence type="ECO:0000259" key="11">
    <source>
        <dbReference type="Pfam" id="PF01926"/>
    </source>
</evidence>
<dbReference type="HAMAP" id="MF_00195">
    <property type="entry name" value="GTPase_Der"/>
    <property type="match status" value="1"/>
</dbReference>
<feature type="binding site" evidence="8">
    <location>
        <begin position="57"/>
        <end position="61"/>
    </location>
    <ligand>
        <name>GTP</name>
        <dbReference type="ChEBI" id="CHEBI:37565"/>
        <label>1</label>
    </ligand>
</feature>
<dbReference type="InterPro" id="IPR005225">
    <property type="entry name" value="Small_GTP-bd"/>
</dbReference>
<feature type="binding site" evidence="8">
    <location>
        <begin position="190"/>
        <end position="197"/>
    </location>
    <ligand>
        <name>GTP</name>
        <dbReference type="ChEBI" id="CHEBI:37565"/>
        <label>2</label>
    </ligand>
</feature>
<feature type="compositionally biased region" description="Acidic residues" evidence="10">
    <location>
        <begin position="499"/>
        <end position="512"/>
    </location>
</feature>
<sequence>MRIPKVAITGRPNVGKSSLLNWLADRLISIVDPTAGVTRDRVTWIMHEGDRYFELIDTGGIGIVDSDDLSEDIERQIQAGIEEADLLLFVVDAKSGITPLDQQVARRLRKSSRPVMLVVNKCDSVKLDQEAATFLELADVPCVTTSVKANRGRDVLLEQILEMLPEVTESEQSAGDRMLSPADLRLAVVGRRNVGKSTFINQLAECERVIVSEIPGTTRDSIDIRFEVDGKALVAIDTPGVRKRKSLENDIEFYGLVRAQRSIRRADLVLMFFDATRTISRVDKQLVEEISEQFKPCIFVVNKWDLAIEQGMTIDRWIRYLTTSFESMRHVPMAVVTAKNGRNIRKLVNLAQSVFKQASLRISTARLNRIVRAAIERNAPPMRKNRRPRIYFASQIAGSPPTIMLRCNDATLLDEGWKRYLLGFLRESTPFREVPIRLVLRSRNEVDPDAVAGLSEDEPADIMDLTDDQLDDGDRSAGLDADLRGENVSATSLLMLGEGEDDFEEDFEEDPDYPAPNFIDDDAFQG</sequence>
<dbReference type="AlphaFoldDB" id="A0A5C6MHH7"/>
<evidence type="ECO:0000256" key="10">
    <source>
        <dbReference type="SAM" id="MobiDB-lite"/>
    </source>
</evidence>
<keyword evidence="6 8" id="KW-0342">GTP-binding</keyword>
<dbReference type="GO" id="GO:0043022">
    <property type="term" value="F:ribosome binding"/>
    <property type="evidence" value="ECO:0007669"/>
    <property type="project" value="TreeGrafter"/>
</dbReference>
<keyword evidence="5 8" id="KW-0547">Nucleotide-binding</keyword>
<feature type="binding site" evidence="8">
    <location>
        <begin position="10"/>
        <end position="17"/>
    </location>
    <ligand>
        <name>GTP</name>
        <dbReference type="ChEBI" id="CHEBI:37565"/>
        <label>1</label>
    </ligand>
</feature>
<keyword evidence="4 9" id="KW-0677">Repeat</keyword>
<dbReference type="Pfam" id="PF14714">
    <property type="entry name" value="KH_dom-like"/>
    <property type="match status" value="1"/>
</dbReference>
<evidence type="ECO:0000256" key="6">
    <source>
        <dbReference type="ARBA" id="ARBA00023134"/>
    </source>
</evidence>
<keyword evidence="3 8" id="KW-0690">Ribosome biogenesis</keyword>
<dbReference type="CDD" id="cd01894">
    <property type="entry name" value="EngA1"/>
    <property type="match status" value="1"/>
</dbReference>
<dbReference type="Pfam" id="PF01926">
    <property type="entry name" value="MMR_HSR1"/>
    <property type="match status" value="2"/>
</dbReference>
<dbReference type="CDD" id="cd01895">
    <property type="entry name" value="EngA2"/>
    <property type="match status" value="1"/>
</dbReference>
<dbReference type="NCBIfam" id="TIGR00231">
    <property type="entry name" value="small_GTP"/>
    <property type="match status" value="2"/>
</dbReference>
<dbReference type="GO" id="GO:0042254">
    <property type="term" value="P:ribosome biogenesis"/>
    <property type="evidence" value="ECO:0007669"/>
    <property type="project" value="UniProtKB-KW"/>
</dbReference>
<comment type="similarity">
    <text evidence="1 8 9">Belongs to the TRAFAC class TrmE-Era-EngA-EngB-Septin-like GTPase superfamily. EngA (Der) GTPase family.</text>
</comment>
<dbReference type="SUPFAM" id="SSF52540">
    <property type="entry name" value="P-loop containing nucleoside triphosphate hydrolases"/>
    <property type="match status" value="2"/>
</dbReference>
<evidence type="ECO:0000256" key="4">
    <source>
        <dbReference type="ARBA" id="ARBA00022737"/>
    </source>
</evidence>
<feature type="region of interest" description="Disordered" evidence="10">
    <location>
        <begin position="499"/>
        <end position="526"/>
    </location>
</feature>